<protein>
    <submittedName>
        <fullName evidence="2">Uncharacterized protein</fullName>
    </submittedName>
</protein>
<dbReference type="AlphaFoldDB" id="A0A4V1IPH1"/>
<feature type="compositionally biased region" description="Basic and acidic residues" evidence="1">
    <location>
        <begin position="10"/>
        <end position="20"/>
    </location>
</feature>
<evidence type="ECO:0000313" key="2">
    <source>
        <dbReference type="EMBL" id="RKO83037.1"/>
    </source>
</evidence>
<accession>A0A4V1IPH1</accession>
<sequence length="307" mass="32896">MVETCGNRSAESRTEARGLDLADSPTLPPRSPTKMVVLAQDDLTGEAETVLRMTRVDPHDTPTPPATHTCNCTGCPARMCARKKEKLTKQGRADAAPLVAGVISNSVLLGTVALSNFLNLDTIDDQLLKALLAGLSQGVTEVANTYLSPLVGRAFRYLELKFDDPTGGAAGSGQESWWWPAADVGARIEPARKRLCATCQPRIARHARCPYGAPFAPSARGRRLAAERPCPAVRCIDPNYRVLRRVLFAATTVCRGWAAPARAALLRSMSLLNRTMAGKLVLCGNTASAGNTASELRPGTFPSSSRW</sequence>
<proteinExistence type="predicted"/>
<name>A0A4V1IPH1_9FUNG</name>
<reference evidence="3" key="1">
    <citation type="journal article" date="2018" name="Nat. Microbiol.">
        <title>Leveraging single-cell genomics to expand the fungal tree of life.</title>
        <authorList>
            <person name="Ahrendt S.R."/>
            <person name="Quandt C.A."/>
            <person name="Ciobanu D."/>
            <person name="Clum A."/>
            <person name="Salamov A."/>
            <person name="Andreopoulos B."/>
            <person name="Cheng J.F."/>
            <person name="Woyke T."/>
            <person name="Pelin A."/>
            <person name="Henrissat B."/>
            <person name="Reynolds N.K."/>
            <person name="Benny G.L."/>
            <person name="Smith M.E."/>
            <person name="James T.Y."/>
            <person name="Grigoriev I.V."/>
        </authorList>
    </citation>
    <scope>NUCLEOTIDE SEQUENCE [LARGE SCALE GENOMIC DNA]</scope>
</reference>
<evidence type="ECO:0000256" key="1">
    <source>
        <dbReference type="SAM" id="MobiDB-lite"/>
    </source>
</evidence>
<feature type="region of interest" description="Disordered" evidence="1">
    <location>
        <begin position="1"/>
        <end position="32"/>
    </location>
</feature>
<organism evidence="2 3">
    <name type="scientific">Blyttiomyces helicus</name>
    <dbReference type="NCBI Taxonomy" id="388810"/>
    <lineage>
        <taxon>Eukaryota</taxon>
        <taxon>Fungi</taxon>
        <taxon>Fungi incertae sedis</taxon>
        <taxon>Chytridiomycota</taxon>
        <taxon>Chytridiomycota incertae sedis</taxon>
        <taxon>Chytridiomycetes</taxon>
        <taxon>Chytridiomycetes incertae sedis</taxon>
        <taxon>Blyttiomyces</taxon>
    </lineage>
</organism>
<dbReference type="EMBL" id="ML001749">
    <property type="protein sequence ID" value="RKO83037.1"/>
    <property type="molecule type" value="Genomic_DNA"/>
</dbReference>
<keyword evidence="3" id="KW-1185">Reference proteome</keyword>
<dbReference type="Proteomes" id="UP000269721">
    <property type="component" value="Unassembled WGS sequence"/>
</dbReference>
<gene>
    <name evidence="2" type="ORF">BDK51DRAFT_51759</name>
</gene>
<evidence type="ECO:0000313" key="3">
    <source>
        <dbReference type="Proteomes" id="UP000269721"/>
    </source>
</evidence>